<gene>
    <name evidence="2" type="ORF">TrST_g4221</name>
</gene>
<dbReference type="AlphaFoldDB" id="A0A9W6ZGD3"/>
<evidence type="ECO:0008006" key="4">
    <source>
        <dbReference type="Google" id="ProtNLM"/>
    </source>
</evidence>
<feature type="transmembrane region" description="Helical" evidence="1">
    <location>
        <begin position="183"/>
        <end position="203"/>
    </location>
</feature>
<feature type="transmembrane region" description="Helical" evidence="1">
    <location>
        <begin position="142"/>
        <end position="162"/>
    </location>
</feature>
<dbReference type="OrthoDB" id="5403181at2759"/>
<proteinExistence type="predicted"/>
<sequence length="365" mass="40761">MMPLALSSVQEAINHFRLVRNNRTLRGMMNGHQEDFEGGEQTTDVEEPIEECSWVYVCVSFLFKSAYSVLCICYGMTLVEKYFSMGNLILPIVALSFVMAVAFKPKRTDASYKRFLYFHFFTFAVAGEVSSAVGSFRTDQSLIGWSVLFRVPLWCLAFRLGLKLRESAAKLPPQELSDFLCQTVLVRGTAAMGTMLFFSFEAISCFISQDSFSNGQCKNTSHAAMFLSFYLALLTTLSIASRTVPKSVQREMAFGLSLIASLEGLKWWQRIQGRLITIVAIISLYLLSFIGVEGNENSVVWITGSMGLLSMIFAFLINTTMLVRTRNAYEQERNTTSIELPTNQRSARGFSAGAVEENSIALALV</sequence>
<dbReference type="EMBL" id="BRXY01000008">
    <property type="protein sequence ID" value="GMH52086.1"/>
    <property type="molecule type" value="Genomic_DNA"/>
</dbReference>
<feature type="transmembrane region" description="Helical" evidence="1">
    <location>
        <begin position="298"/>
        <end position="317"/>
    </location>
</feature>
<feature type="transmembrane region" description="Helical" evidence="1">
    <location>
        <begin position="83"/>
        <end position="103"/>
    </location>
</feature>
<feature type="transmembrane region" description="Helical" evidence="1">
    <location>
        <begin position="223"/>
        <end position="240"/>
    </location>
</feature>
<comment type="caution">
    <text evidence="2">The sequence shown here is derived from an EMBL/GenBank/DDBJ whole genome shotgun (WGS) entry which is preliminary data.</text>
</comment>
<feature type="transmembrane region" description="Helical" evidence="1">
    <location>
        <begin position="115"/>
        <end position="136"/>
    </location>
</feature>
<keyword evidence="1" id="KW-0472">Membrane</keyword>
<feature type="transmembrane region" description="Helical" evidence="1">
    <location>
        <begin position="275"/>
        <end position="292"/>
    </location>
</feature>
<accession>A0A9W6ZGD3</accession>
<evidence type="ECO:0000256" key="1">
    <source>
        <dbReference type="SAM" id="Phobius"/>
    </source>
</evidence>
<reference evidence="3" key="1">
    <citation type="journal article" date="2023" name="Commun. Biol.">
        <title>Genome analysis of Parmales, the sister group of diatoms, reveals the evolutionary specialization of diatoms from phago-mixotrophs to photoautotrophs.</title>
        <authorList>
            <person name="Ban H."/>
            <person name="Sato S."/>
            <person name="Yoshikawa S."/>
            <person name="Yamada K."/>
            <person name="Nakamura Y."/>
            <person name="Ichinomiya M."/>
            <person name="Sato N."/>
            <person name="Blanc-Mathieu R."/>
            <person name="Endo H."/>
            <person name="Kuwata A."/>
            <person name="Ogata H."/>
        </authorList>
    </citation>
    <scope>NUCLEOTIDE SEQUENCE [LARGE SCALE GENOMIC DNA]</scope>
    <source>
        <strain evidence="3">NIES 3701</strain>
    </source>
</reference>
<keyword evidence="1" id="KW-0812">Transmembrane</keyword>
<dbReference type="Proteomes" id="UP001165085">
    <property type="component" value="Unassembled WGS sequence"/>
</dbReference>
<keyword evidence="3" id="KW-1185">Reference proteome</keyword>
<name>A0A9W6ZGD3_9STRA</name>
<organism evidence="2 3">
    <name type="scientific">Triparma strigata</name>
    <dbReference type="NCBI Taxonomy" id="1606541"/>
    <lineage>
        <taxon>Eukaryota</taxon>
        <taxon>Sar</taxon>
        <taxon>Stramenopiles</taxon>
        <taxon>Ochrophyta</taxon>
        <taxon>Bolidophyceae</taxon>
        <taxon>Parmales</taxon>
        <taxon>Triparmaceae</taxon>
        <taxon>Triparma</taxon>
    </lineage>
</organism>
<keyword evidence="1" id="KW-1133">Transmembrane helix</keyword>
<evidence type="ECO:0000313" key="3">
    <source>
        <dbReference type="Proteomes" id="UP001165085"/>
    </source>
</evidence>
<protein>
    <recommendedName>
        <fullName evidence="4">Transmembrane protein</fullName>
    </recommendedName>
</protein>
<evidence type="ECO:0000313" key="2">
    <source>
        <dbReference type="EMBL" id="GMH52086.1"/>
    </source>
</evidence>